<dbReference type="EMBL" id="CAUYUJ010017023">
    <property type="protein sequence ID" value="CAK0870981.1"/>
    <property type="molecule type" value="Genomic_DNA"/>
</dbReference>
<keyword evidence="3" id="KW-1185">Reference proteome</keyword>
<evidence type="ECO:0000313" key="3">
    <source>
        <dbReference type="Proteomes" id="UP001189429"/>
    </source>
</evidence>
<gene>
    <name evidence="2" type="ORF">PCOR1329_LOCUS56941</name>
</gene>
<dbReference type="Proteomes" id="UP001189429">
    <property type="component" value="Unassembled WGS sequence"/>
</dbReference>
<proteinExistence type="predicted"/>
<protein>
    <submittedName>
        <fullName evidence="2">Uncharacterized protein</fullName>
    </submittedName>
</protein>
<name>A0ABN9VD09_9DINO</name>
<evidence type="ECO:0000256" key="1">
    <source>
        <dbReference type="SAM" id="MobiDB-lite"/>
    </source>
</evidence>
<reference evidence="2" key="1">
    <citation type="submission" date="2023-10" db="EMBL/GenBank/DDBJ databases">
        <authorList>
            <person name="Chen Y."/>
            <person name="Shah S."/>
            <person name="Dougan E. K."/>
            <person name="Thang M."/>
            <person name="Chan C."/>
        </authorList>
    </citation>
    <scope>NUCLEOTIDE SEQUENCE [LARGE SCALE GENOMIC DNA]</scope>
</reference>
<organism evidence="2 3">
    <name type="scientific">Prorocentrum cordatum</name>
    <dbReference type="NCBI Taxonomy" id="2364126"/>
    <lineage>
        <taxon>Eukaryota</taxon>
        <taxon>Sar</taxon>
        <taxon>Alveolata</taxon>
        <taxon>Dinophyceae</taxon>
        <taxon>Prorocentrales</taxon>
        <taxon>Prorocentraceae</taxon>
        <taxon>Prorocentrum</taxon>
    </lineage>
</organism>
<feature type="region of interest" description="Disordered" evidence="1">
    <location>
        <begin position="1"/>
        <end position="50"/>
    </location>
</feature>
<accession>A0ABN9VD09</accession>
<comment type="caution">
    <text evidence="2">The sequence shown here is derived from an EMBL/GenBank/DDBJ whole genome shotgun (WGS) entry which is preliminary data.</text>
</comment>
<evidence type="ECO:0000313" key="2">
    <source>
        <dbReference type="EMBL" id="CAK0870981.1"/>
    </source>
</evidence>
<feature type="non-terminal residue" evidence="2">
    <location>
        <position position="1"/>
    </location>
</feature>
<sequence length="130" mass="14317">KLSAAEGSPPAGGRTSCATEEGGGAGARPMEGRAPYPYHRKKAVQHGEAMRIRQVKDKLANVRRDIKEKRLRREEVDFEAVLAGCPEFKLGCDPMEFSEIGSPPPRDRIAMCALLFLGLVQLRSSLRLRV</sequence>